<protein>
    <submittedName>
        <fullName evidence="1">Uncharacterized protein</fullName>
    </submittedName>
</protein>
<gene>
    <name evidence="1" type="ORF">A2989_05000</name>
</gene>
<dbReference type="Proteomes" id="UP000177080">
    <property type="component" value="Unassembled WGS sequence"/>
</dbReference>
<accession>A0A1F4ZDJ4</accession>
<dbReference type="AlphaFoldDB" id="A0A1F4ZDJ4"/>
<reference evidence="1 2" key="1">
    <citation type="journal article" date="2016" name="Nat. Commun.">
        <title>Thousands of microbial genomes shed light on interconnected biogeochemical processes in an aquifer system.</title>
        <authorList>
            <person name="Anantharaman K."/>
            <person name="Brown C.T."/>
            <person name="Hug L.A."/>
            <person name="Sharon I."/>
            <person name="Castelle C.J."/>
            <person name="Probst A.J."/>
            <person name="Thomas B.C."/>
            <person name="Singh A."/>
            <person name="Wilkins M.J."/>
            <person name="Karaoz U."/>
            <person name="Brodie E.L."/>
            <person name="Williams K.H."/>
            <person name="Hubbard S.S."/>
            <person name="Banfield J.F."/>
        </authorList>
    </citation>
    <scope>NUCLEOTIDE SEQUENCE [LARGE SCALE GENOMIC DNA]</scope>
</reference>
<sequence>MFRYIGGEIDQKLGQVADRLRGINREEELRGLMARRNKIKEDILTKKWGEPLPEEATVELWEKIGGILDRYGYAPDRESRRVKKKSEHDVSDVGGRWVVLLEEDNDGSRGF</sequence>
<dbReference type="STRING" id="1797259.A2989_05000"/>
<evidence type="ECO:0000313" key="1">
    <source>
        <dbReference type="EMBL" id="OGD04363.1"/>
    </source>
</evidence>
<proteinExistence type="predicted"/>
<organism evidence="1 2">
    <name type="scientific">Candidatus Amesbacteria bacterium RIFCSPLOWO2_01_FULL_48_25</name>
    <dbReference type="NCBI Taxonomy" id="1797259"/>
    <lineage>
        <taxon>Bacteria</taxon>
        <taxon>Candidatus Amesiibacteriota</taxon>
    </lineage>
</organism>
<name>A0A1F4ZDJ4_9BACT</name>
<evidence type="ECO:0000313" key="2">
    <source>
        <dbReference type="Proteomes" id="UP000177080"/>
    </source>
</evidence>
<dbReference type="EMBL" id="MEXN01000001">
    <property type="protein sequence ID" value="OGD04363.1"/>
    <property type="molecule type" value="Genomic_DNA"/>
</dbReference>
<comment type="caution">
    <text evidence="1">The sequence shown here is derived from an EMBL/GenBank/DDBJ whole genome shotgun (WGS) entry which is preliminary data.</text>
</comment>